<dbReference type="EMBL" id="JAXLQG010000010">
    <property type="protein sequence ID" value="KAK5535202.1"/>
    <property type="molecule type" value="Genomic_DNA"/>
</dbReference>
<dbReference type="AlphaFoldDB" id="A0AAV9Q5I5"/>
<keyword evidence="3" id="KW-1185">Reference proteome</keyword>
<gene>
    <name evidence="2" type="ORF">LTR25_006210</name>
</gene>
<dbReference type="Proteomes" id="UP001345827">
    <property type="component" value="Unassembled WGS sequence"/>
</dbReference>
<reference evidence="2 3" key="1">
    <citation type="submission" date="2023-06" db="EMBL/GenBank/DDBJ databases">
        <title>Black Yeasts Isolated from many extreme environments.</title>
        <authorList>
            <person name="Coleine C."/>
            <person name="Stajich J.E."/>
            <person name="Selbmann L."/>
        </authorList>
    </citation>
    <scope>NUCLEOTIDE SEQUENCE [LARGE SCALE GENOMIC DNA]</scope>
    <source>
        <strain evidence="2 3">CCFEE 5887</strain>
    </source>
</reference>
<organism evidence="2 3">
    <name type="scientific">Vermiconidia calcicola</name>
    <dbReference type="NCBI Taxonomy" id="1690605"/>
    <lineage>
        <taxon>Eukaryota</taxon>
        <taxon>Fungi</taxon>
        <taxon>Dikarya</taxon>
        <taxon>Ascomycota</taxon>
        <taxon>Pezizomycotina</taxon>
        <taxon>Dothideomycetes</taxon>
        <taxon>Dothideomycetidae</taxon>
        <taxon>Mycosphaerellales</taxon>
        <taxon>Extremaceae</taxon>
        <taxon>Vermiconidia</taxon>
    </lineage>
</organism>
<feature type="region of interest" description="Disordered" evidence="1">
    <location>
        <begin position="33"/>
        <end position="74"/>
    </location>
</feature>
<evidence type="ECO:0000313" key="2">
    <source>
        <dbReference type="EMBL" id="KAK5535202.1"/>
    </source>
</evidence>
<accession>A0AAV9Q5I5</accession>
<evidence type="ECO:0000256" key="1">
    <source>
        <dbReference type="SAM" id="MobiDB-lite"/>
    </source>
</evidence>
<proteinExistence type="predicted"/>
<comment type="caution">
    <text evidence="2">The sequence shown here is derived from an EMBL/GenBank/DDBJ whole genome shotgun (WGS) entry which is preliminary data.</text>
</comment>
<protein>
    <submittedName>
        <fullName evidence="2">Uncharacterized protein</fullName>
    </submittedName>
</protein>
<sequence length="230" mass="25228">MKANLAVTTIEVQMECQGISSWDFAYPTGKCSLPSKKDCPFTESGSKSRKSKSKDQPRPESSHATFSFRNKAKHEPQTIDGRTYLVSCPNPSSVINPHTFTTISTLLLQPHTQLVLLVPQKHIVCSRVCEISRLPRSGGSGIQVLPVPEVVAMTYTPTHAETSGDSDDDDNVNTVEKANVAALVRKIVKYTKTKNFDGYLVFQDDRASLQFLERVGKGVTAAAGKVESRK</sequence>
<evidence type="ECO:0000313" key="3">
    <source>
        <dbReference type="Proteomes" id="UP001345827"/>
    </source>
</evidence>
<name>A0AAV9Q5I5_9PEZI</name>